<evidence type="ECO:0000256" key="4">
    <source>
        <dbReference type="ARBA" id="ARBA00023125"/>
    </source>
</evidence>
<evidence type="ECO:0000313" key="8">
    <source>
        <dbReference type="EMBL" id="BDR81142.1"/>
    </source>
</evidence>
<dbReference type="SUPFAM" id="SSF88946">
    <property type="entry name" value="Sigma2 domain of RNA polymerase sigma factors"/>
    <property type="match status" value="1"/>
</dbReference>
<dbReference type="Proteomes" id="UP001321763">
    <property type="component" value="Chromosome"/>
</dbReference>
<keyword evidence="4" id="KW-0238">DNA-binding</keyword>
<comment type="similarity">
    <text evidence="1">Belongs to the sigma-70 factor family. ECF subfamily.</text>
</comment>
<reference evidence="8 11" key="2">
    <citation type="submission" date="2022-09" db="EMBL/GenBank/DDBJ databases">
        <title>complete genome sequences of Clostridium tetani str. KHSU-234311-028 isolated from soil.</title>
        <authorList>
            <person name="Sekizuka T."/>
            <person name="Shitada C."/>
            <person name="Takahashi M."/>
            <person name="Kuroda M."/>
        </authorList>
    </citation>
    <scope>NUCLEOTIDE SEQUENCE [LARGE SCALE GENOMIC DNA]</scope>
    <source>
        <strain evidence="8 11">KHSU-234311-028</strain>
    </source>
</reference>
<dbReference type="Gene3D" id="1.10.10.10">
    <property type="entry name" value="Winged helix-like DNA-binding domain superfamily/Winged helix DNA-binding domain"/>
    <property type="match status" value="1"/>
</dbReference>
<sequence length="186" mass="22577">MILNRNKNKDKSKRFNQLVSMIWPDVVKYIFSITRNETLTEDVLQNTLIIAYKNFSKLKDIDKFKSWVFTIARRESITLIKKYKREVTIKNNIIQIMPDENFSLPEQCILKEELINYVIKAINTLRSEYRQVITLRYYNNLSFYEIATILNIKESTVRVWHMRAKKEIYNWINYNYFQINTNKMHT</sequence>
<keyword evidence="2" id="KW-0805">Transcription regulation</keyword>
<dbReference type="Proteomes" id="UP000290921">
    <property type="component" value="Unassembled WGS sequence"/>
</dbReference>
<dbReference type="InterPro" id="IPR014284">
    <property type="entry name" value="RNA_pol_sigma-70_dom"/>
</dbReference>
<dbReference type="InterPro" id="IPR013249">
    <property type="entry name" value="RNA_pol_sigma70_r4_t2"/>
</dbReference>
<dbReference type="CDD" id="cd06171">
    <property type="entry name" value="Sigma70_r4"/>
    <property type="match status" value="1"/>
</dbReference>
<dbReference type="EMBL" id="QMAP01000004">
    <property type="protein sequence ID" value="RXI49302.1"/>
    <property type="molecule type" value="Genomic_DNA"/>
</dbReference>
<evidence type="ECO:0000259" key="6">
    <source>
        <dbReference type="Pfam" id="PF04542"/>
    </source>
</evidence>
<dbReference type="GO" id="GO:0016987">
    <property type="term" value="F:sigma factor activity"/>
    <property type="evidence" value="ECO:0007669"/>
    <property type="project" value="UniProtKB-KW"/>
</dbReference>
<keyword evidence="3" id="KW-0731">Sigma factor</keyword>
<evidence type="ECO:0000256" key="2">
    <source>
        <dbReference type="ARBA" id="ARBA00023015"/>
    </source>
</evidence>
<reference evidence="9 10" key="1">
    <citation type="submission" date="2018-06" db="EMBL/GenBank/DDBJ databases">
        <title>Genome conservation of Clostridium tetani.</title>
        <authorList>
            <person name="Bruggemann H."/>
            <person name="Popoff M.R."/>
        </authorList>
    </citation>
    <scope>NUCLEOTIDE SEQUENCE [LARGE SCALE GENOMIC DNA]</scope>
    <source>
        <strain evidence="9 10">2017.061</strain>
    </source>
</reference>
<dbReference type="InterPro" id="IPR007627">
    <property type="entry name" value="RNA_pol_sigma70_r2"/>
</dbReference>
<dbReference type="GO" id="GO:0006352">
    <property type="term" value="P:DNA-templated transcription initiation"/>
    <property type="evidence" value="ECO:0007669"/>
    <property type="project" value="InterPro"/>
</dbReference>
<dbReference type="InterPro" id="IPR036388">
    <property type="entry name" value="WH-like_DNA-bd_sf"/>
</dbReference>
<gene>
    <name evidence="9" type="ORF">DP130_04390</name>
    <name evidence="8" type="ORF">K234311028_13880</name>
</gene>
<organism evidence="9 10">
    <name type="scientific">Clostridium tetani</name>
    <dbReference type="NCBI Taxonomy" id="1513"/>
    <lineage>
        <taxon>Bacteria</taxon>
        <taxon>Bacillati</taxon>
        <taxon>Bacillota</taxon>
        <taxon>Clostridia</taxon>
        <taxon>Eubacteriales</taxon>
        <taxon>Clostridiaceae</taxon>
        <taxon>Clostridium</taxon>
    </lineage>
</organism>
<dbReference type="Gene3D" id="1.10.1740.10">
    <property type="match status" value="1"/>
</dbReference>
<evidence type="ECO:0008006" key="12">
    <source>
        <dbReference type="Google" id="ProtNLM"/>
    </source>
</evidence>
<dbReference type="SUPFAM" id="SSF88659">
    <property type="entry name" value="Sigma3 and sigma4 domains of RNA polymerase sigma factors"/>
    <property type="match status" value="1"/>
</dbReference>
<dbReference type="Pfam" id="PF08281">
    <property type="entry name" value="Sigma70_r4_2"/>
    <property type="match status" value="1"/>
</dbReference>
<accession>A0A4Q0VF70</accession>
<evidence type="ECO:0000259" key="7">
    <source>
        <dbReference type="Pfam" id="PF08281"/>
    </source>
</evidence>
<feature type="domain" description="RNA polymerase sigma-70 region 2" evidence="6">
    <location>
        <begin position="24"/>
        <end position="85"/>
    </location>
</feature>
<evidence type="ECO:0000256" key="1">
    <source>
        <dbReference type="ARBA" id="ARBA00010641"/>
    </source>
</evidence>
<evidence type="ECO:0000313" key="9">
    <source>
        <dbReference type="EMBL" id="RXI49302.1"/>
    </source>
</evidence>
<feature type="domain" description="RNA polymerase sigma factor 70 region 4 type 2" evidence="7">
    <location>
        <begin position="117"/>
        <end position="167"/>
    </location>
</feature>
<evidence type="ECO:0000256" key="3">
    <source>
        <dbReference type="ARBA" id="ARBA00023082"/>
    </source>
</evidence>
<dbReference type="GO" id="GO:0003677">
    <property type="term" value="F:DNA binding"/>
    <property type="evidence" value="ECO:0007669"/>
    <property type="project" value="UniProtKB-KW"/>
</dbReference>
<evidence type="ECO:0000313" key="10">
    <source>
        <dbReference type="Proteomes" id="UP000290921"/>
    </source>
</evidence>
<protein>
    <recommendedName>
        <fullName evidence="12">RNA polymerase sigma factor</fullName>
    </recommendedName>
</protein>
<name>A0A4Q0VF70_CLOTA</name>
<proteinExistence type="inferred from homology"/>
<evidence type="ECO:0000313" key="11">
    <source>
        <dbReference type="Proteomes" id="UP001321763"/>
    </source>
</evidence>
<dbReference type="EMBL" id="AP026818">
    <property type="protein sequence ID" value="BDR81142.1"/>
    <property type="molecule type" value="Genomic_DNA"/>
</dbReference>
<dbReference type="InterPro" id="IPR013325">
    <property type="entry name" value="RNA_pol_sigma_r2"/>
</dbReference>
<dbReference type="InterPro" id="IPR039425">
    <property type="entry name" value="RNA_pol_sigma-70-like"/>
</dbReference>
<keyword evidence="5" id="KW-0804">Transcription</keyword>
<dbReference type="PANTHER" id="PTHR43133">
    <property type="entry name" value="RNA POLYMERASE ECF-TYPE SIGMA FACTO"/>
    <property type="match status" value="1"/>
</dbReference>
<dbReference type="NCBIfam" id="TIGR02937">
    <property type="entry name" value="sigma70-ECF"/>
    <property type="match status" value="1"/>
</dbReference>
<dbReference type="AlphaFoldDB" id="A0A4Q0VF70"/>
<evidence type="ECO:0000256" key="5">
    <source>
        <dbReference type="ARBA" id="ARBA00023163"/>
    </source>
</evidence>
<dbReference type="InterPro" id="IPR013324">
    <property type="entry name" value="RNA_pol_sigma_r3/r4-like"/>
</dbReference>
<dbReference type="RefSeq" id="WP_129030037.1">
    <property type="nucleotide sequence ID" value="NZ_AP026818.1"/>
</dbReference>
<dbReference type="Pfam" id="PF04542">
    <property type="entry name" value="Sigma70_r2"/>
    <property type="match status" value="1"/>
</dbReference>
<dbReference type="PANTHER" id="PTHR43133:SF8">
    <property type="entry name" value="RNA POLYMERASE SIGMA FACTOR HI_1459-RELATED"/>
    <property type="match status" value="1"/>
</dbReference>